<name>A0A3S5B9L6_9PLAT</name>
<evidence type="ECO:0000313" key="1">
    <source>
        <dbReference type="EMBL" id="VEL43952.1"/>
    </source>
</evidence>
<comment type="caution">
    <text evidence="1">The sequence shown here is derived from an EMBL/GenBank/DDBJ whole genome shotgun (WGS) entry which is preliminary data.</text>
</comment>
<feature type="non-terminal residue" evidence="1">
    <location>
        <position position="116"/>
    </location>
</feature>
<gene>
    <name evidence="1" type="ORF">PXEA_LOCUS37392</name>
</gene>
<sequence length="116" mass="12802">MKTIPIVPSLSSIPSTDASLNTNNFSGSYFLLDNAISSLRQLHLLMSHIHRLVPAFGNTSFILFDATVTGLSTENVQAGMPYLHDTWTIGPVRDILSRLSRLLIRLMHGLCHVSVQ</sequence>
<organism evidence="1 2">
    <name type="scientific">Protopolystoma xenopodis</name>
    <dbReference type="NCBI Taxonomy" id="117903"/>
    <lineage>
        <taxon>Eukaryota</taxon>
        <taxon>Metazoa</taxon>
        <taxon>Spiralia</taxon>
        <taxon>Lophotrochozoa</taxon>
        <taxon>Platyhelminthes</taxon>
        <taxon>Monogenea</taxon>
        <taxon>Polyopisthocotylea</taxon>
        <taxon>Polystomatidea</taxon>
        <taxon>Polystomatidae</taxon>
        <taxon>Protopolystoma</taxon>
    </lineage>
</organism>
<keyword evidence="2" id="KW-1185">Reference proteome</keyword>
<dbReference type="AlphaFoldDB" id="A0A3S5B9L6"/>
<proteinExistence type="predicted"/>
<evidence type="ECO:0000313" key="2">
    <source>
        <dbReference type="Proteomes" id="UP000784294"/>
    </source>
</evidence>
<reference evidence="1" key="1">
    <citation type="submission" date="2018-11" db="EMBL/GenBank/DDBJ databases">
        <authorList>
            <consortium name="Pathogen Informatics"/>
        </authorList>
    </citation>
    <scope>NUCLEOTIDE SEQUENCE</scope>
</reference>
<protein>
    <submittedName>
        <fullName evidence="1">Uncharacterized protein</fullName>
    </submittedName>
</protein>
<dbReference type="EMBL" id="CAAALY010287314">
    <property type="protein sequence ID" value="VEL43952.1"/>
    <property type="molecule type" value="Genomic_DNA"/>
</dbReference>
<dbReference type="Proteomes" id="UP000784294">
    <property type="component" value="Unassembled WGS sequence"/>
</dbReference>
<accession>A0A3S5B9L6</accession>